<dbReference type="EMBL" id="LT906467">
    <property type="protein sequence ID" value="SNV69708.1"/>
    <property type="molecule type" value="Genomic_DNA"/>
</dbReference>
<proteinExistence type="predicted"/>
<sequence>MKTRLIDALIDVAEARGYQVRWHLGGPKAAWLPHQRAVTLRHGMSDADTLCALAHELGHAHYGDPPGCDPACEQRADRFAARLLISPVEYAAAERAYGPHAAHIAHELGVTVHLVHVWRTMTHIQITA</sequence>
<feature type="domain" description="IrrE N-terminal-like" evidence="1">
    <location>
        <begin position="34"/>
        <end position="115"/>
    </location>
</feature>
<evidence type="ECO:0000313" key="2">
    <source>
        <dbReference type="EMBL" id="SNV69708.1"/>
    </source>
</evidence>
<dbReference type="InterPro" id="IPR010359">
    <property type="entry name" value="IrrE_HExxH"/>
</dbReference>
<protein>
    <submittedName>
        <fullName evidence="2">Domain of uncharacterized function (DUF955)</fullName>
    </submittedName>
</protein>
<accession>A0A239ZGC6</accession>
<organism evidence="2 3">
    <name type="scientific">Corynebacterium imitans</name>
    <dbReference type="NCBI Taxonomy" id="156978"/>
    <lineage>
        <taxon>Bacteria</taxon>
        <taxon>Bacillati</taxon>
        <taxon>Actinomycetota</taxon>
        <taxon>Actinomycetes</taxon>
        <taxon>Mycobacteriales</taxon>
        <taxon>Corynebacteriaceae</taxon>
        <taxon>Corynebacterium</taxon>
    </lineage>
</organism>
<reference evidence="2 3" key="1">
    <citation type="submission" date="2017-06" db="EMBL/GenBank/DDBJ databases">
        <authorList>
            <consortium name="Pathogen Informatics"/>
        </authorList>
    </citation>
    <scope>NUCLEOTIDE SEQUENCE [LARGE SCALE GENOMIC DNA]</scope>
    <source>
        <strain evidence="2 3">NCTC13015</strain>
    </source>
</reference>
<dbReference type="Pfam" id="PF06114">
    <property type="entry name" value="Peptidase_M78"/>
    <property type="match status" value="1"/>
</dbReference>
<name>A0A239ZGC6_9CORY</name>
<dbReference type="Proteomes" id="UP000215374">
    <property type="component" value="Chromosome 1"/>
</dbReference>
<gene>
    <name evidence="2" type="ORF">SAMEA4535761_01174</name>
</gene>
<evidence type="ECO:0000259" key="1">
    <source>
        <dbReference type="Pfam" id="PF06114"/>
    </source>
</evidence>
<dbReference type="AlphaFoldDB" id="A0A239ZGC6"/>
<evidence type="ECO:0000313" key="3">
    <source>
        <dbReference type="Proteomes" id="UP000215374"/>
    </source>
</evidence>